<proteinExistence type="predicted"/>
<reference evidence="1 2" key="1">
    <citation type="journal article" date="2007" name="PLoS ONE">
        <title>Analysis of the neurotoxin complex genes in Clostridium botulinum A1-A4 and B1 strains: BoNT/A3, /Ba4 and /B1 clusters are located within plasmids.</title>
        <authorList>
            <person name="Smith T.J."/>
            <person name="Hill K.K."/>
            <person name="Foley B.T."/>
            <person name="Detter J.C."/>
            <person name="Munk A.C."/>
            <person name="Bruce D.C."/>
            <person name="Doggett N.A."/>
            <person name="Smith L.A."/>
            <person name="Marks J.D."/>
            <person name="Xie G."/>
            <person name="Brettin T.S."/>
        </authorList>
    </citation>
    <scope>NUCLEOTIDE SEQUENCE [LARGE SCALE GENOMIC DNA]</scope>
    <source>
        <strain evidence="2">657 / Type Ba4</strain>
    </source>
</reference>
<accession>A0A3F2ZWZ9</accession>
<protein>
    <submittedName>
        <fullName evidence="1">Uncharacterized protein</fullName>
    </submittedName>
</protein>
<dbReference type="EMBL" id="CP001083">
    <property type="protein sequence ID" value="ACQ54167.1"/>
    <property type="molecule type" value="Genomic_DNA"/>
</dbReference>
<evidence type="ECO:0000313" key="2">
    <source>
        <dbReference type="Proteomes" id="UP000002333"/>
    </source>
</evidence>
<name>A0A3F2ZWZ9_CLOB6</name>
<dbReference type="Proteomes" id="UP000002333">
    <property type="component" value="Chromosome"/>
</dbReference>
<dbReference type="KEGG" id="cbi:CLJ_B1254"/>
<organism evidence="1 2">
    <name type="scientific">Clostridium botulinum (strain 657 / Type Ba4)</name>
    <dbReference type="NCBI Taxonomy" id="515621"/>
    <lineage>
        <taxon>Bacteria</taxon>
        <taxon>Bacillati</taxon>
        <taxon>Bacillota</taxon>
        <taxon>Clostridia</taxon>
        <taxon>Eubacteriales</taxon>
        <taxon>Clostridiaceae</taxon>
        <taxon>Clostridium</taxon>
    </lineage>
</organism>
<reference evidence="2" key="2">
    <citation type="submission" date="2008-05" db="EMBL/GenBank/DDBJ databases">
        <title>Genome sequence of Clostridium botulinum Ba4 strain 657.</title>
        <authorList>
            <person name="Shrivastava S."/>
            <person name="Brown J.L."/>
            <person name="Bruce D."/>
            <person name="Detter C."/>
            <person name="Munk C."/>
            <person name="Smith L.A."/>
            <person name="Smith T.J."/>
            <person name="Sutton G."/>
            <person name="Brettin T.S."/>
        </authorList>
    </citation>
    <scope>NUCLEOTIDE SEQUENCE [LARGE SCALE GENOMIC DNA]</scope>
    <source>
        <strain evidence="2">657 / Type Ba4</strain>
    </source>
</reference>
<evidence type="ECO:0000313" key="1">
    <source>
        <dbReference type="EMBL" id="ACQ54167.1"/>
    </source>
</evidence>
<sequence>MMLKKEGVINFKYIKIKKYCVKFKYNNLIFLIKIRDVFL</sequence>
<dbReference type="AlphaFoldDB" id="A0A3F2ZWZ9"/>
<gene>
    <name evidence="1" type="ordered locus">CLJ_B1254</name>
</gene>